<sequence length="341" mass="36801">MTQPKFPRCPTATPKESETMRLLSPPTSSPLLSTTTSRTTSRTISPGPLPLVLRLLVTGFLIMSSSRTGLVSAGTFDAVKDAECASPNTICLTSFRWCTRDPQSKKGCSYPDDIDAFFPGSDTVPYAMLYHGSKYDITWKQAKPGVPVLIEWLFSSNLVQAGDHRDDHGGGELEVKWSTNTTGSSYTFDPLAILGTFPTSQAPNMSTWEAIASTHDASNHIRISQPGANGDGAPPSVSLTAPSATVGRATLGGANRSVSDQFLVHSRWTEQFVRNVQAYDATLYGQQQRNWQIGVGAGIGIGVPLLVTLAWFVGHRLGTRAGYDIAAKAARREYVRRDTSS</sequence>
<dbReference type="Proteomes" id="UP000006039">
    <property type="component" value="Unassembled WGS sequence"/>
</dbReference>
<evidence type="ECO:0000313" key="5">
    <source>
        <dbReference type="Proteomes" id="UP000006039"/>
    </source>
</evidence>
<dbReference type="GeneID" id="20342752"/>
<evidence type="ECO:0000313" key="4">
    <source>
        <dbReference type="EnsemblFungi" id="EJT82320"/>
    </source>
</evidence>
<evidence type="ECO:0000256" key="1">
    <source>
        <dbReference type="SAM" id="MobiDB-lite"/>
    </source>
</evidence>
<proteinExistence type="predicted"/>
<dbReference type="RefSeq" id="XP_009218329.1">
    <property type="nucleotide sequence ID" value="XM_009220065.1"/>
</dbReference>
<reference evidence="3" key="2">
    <citation type="submission" date="2010-07" db="EMBL/GenBank/DDBJ databases">
        <authorList>
            <consortium name="The Broad Institute Genome Sequencing Platform"/>
            <consortium name="Broad Institute Genome Sequencing Center for Infectious Disease"/>
            <person name="Ma L.-J."/>
            <person name="Dead R."/>
            <person name="Young S."/>
            <person name="Zeng Q."/>
            <person name="Koehrsen M."/>
            <person name="Alvarado L."/>
            <person name="Berlin A."/>
            <person name="Chapman S.B."/>
            <person name="Chen Z."/>
            <person name="Freedman E."/>
            <person name="Gellesch M."/>
            <person name="Goldberg J."/>
            <person name="Griggs A."/>
            <person name="Gujja S."/>
            <person name="Heilman E.R."/>
            <person name="Heiman D."/>
            <person name="Hepburn T."/>
            <person name="Howarth C."/>
            <person name="Jen D."/>
            <person name="Larson L."/>
            <person name="Mehta T."/>
            <person name="Neiman D."/>
            <person name="Pearson M."/>
            <person name="Roberts A."/>
            <person name="Saif S."/>
            <person name="Shea T."/>
            <person name="Shenoy N."/>
            <person name="Sisk P."/>
            <person name="Stolte C."/>
            <person name="Sykes S."/>
            <person name="Walk T."/>
            <person name="White J."/>
            <person name="Yandava C."/>
            <person name="Haas B."/>
            <person name="Nusbaum C."/>
            <person name="Birren B."/>
        </authorList>
    </citation>
    <scope>NUCLEOTIDE SEQUENCE</scope>
    <source>
        <strain evidence="3">R3-111a-1</strain>
    </source>
</reference>
<reference evidence="5" key="1">
    <citation type="submission" date="2010-07" db="EMBL/GenBank/DDBJ databases">
        <title>The genome sequence of Gaeumannomyces graminis var. tritici strain R3-111a-1.</title>
        <authorList>
            <consortium name="The Broad Institute Genome Sequencing Platform"/>
            <person name="Ma L.-J."/>
            <person name="Dead R."/>
            <person name="Young S."/>
            <person name="Zeng Q."/>
            <person name="Koehrsen M."/>
            <person name="Alvarado L."/>
            <person name="Berlin A."/>
            <person name="Chapman S.B."/>
            <person name="Chen Z."/>
            <person name="Freedman E."/>
            <person name="Gellesch M."/>
            <person name="Goldberg J."/>
            <person name="Griggs A."/>
            <person name="Gujja S."/>
            <person name="Heilman E.R."/>
            <person name="Heiman D."/>
            <person name="Hepburn T."/>
            <person name="Howarth C."/>
            <person name="Jen D."/>
            <person name="Larson L."/>
            <person name="Mehta T."/>
            <person name="Neiman D."/>
            <person name="Pearson M."/>
            <person name="Roberts A."/>
            <person name="Saif S."/>
            <person name="Shea T."/>
            <person name="Shenoy N."/>
            <person name="Sisk P."/>
            <person name="Stolte C."/>
            <person name="Sykes S."/>
            <person name="Walk T."/>
            <person name="White J."/>
            <person name="Yandava C."/>
            <person name="Haas B."/>
            <person name="Nusbaum C."/>
            <person name="Birren B."/>
        </authorList>
    </citation>
    <scope>NUCLEOTIDE SEQUENCE [LARGE SCALE GENOMIC DNA]</scope>
    <source>
        <strain evidence="5">R3-111a-1</strain>
    </source>
</reference>
<dbReference type="OrthoDB" id="4755186at2759"/>
<feature type="compositionally biased region" description="Low complexity" evidence="1">
    <location>
        <begin position="21"/>
        <end position="43"/>
    </location>
</feature>
<dbReference type="EMBL" id="GL385395">
    <property type="protein sequence ID" value="EJT82320.1"/>
    <property type="molecule type" value="Genomic_DNA"/>
</dbReference>
<dbReference type="AlphaFoldDB" id="J3NLY9"/>
<evidence type="ECO:0000313" key="3">
    <source>
        <dbReference type="EMBL" id="EJT82320.1"/>
    </source>
</evidence>
<feature type="region of interest" description="Disordered" evidence="1">
    <location>
        <begin position="1"/>
        <end position="43"/>
    </location>
</feature>
<keyword evidence="2" id="KW-0812">Transmembrane</keyword>
<keyword evidence="2" id="KW-1133">Transmembrane helix</keyword>
<keyword evidence="2" id="KW-0472">Membrane</keyword>
<organism evidence="3">
    <name type="scientific">Gaeumannomyces tritici (strain R3-111a-1)</name>
    <name type="common">Wheat and barley take-all root rot fungus</name>
    <name type="synonym">Gaeumannomyces graminis var. tritici</name>
    <dbReference type="NCBI Taxonomy" id="644352"/>
    <lineage>
        <taxon>Eukaryota</taxon>
        <taxon>Fungi</taxon>
        <taxon>Dikarya</taxon>
        <taxon>Ascomycota</taxon>
        <taxon>Pezizomycotina</taxon>
        <taxon>Sordariomycetes</taxon>
        <taxon>Sordariomycetidae</taxon>
        <taxon>Magnaporthales</taxon>
        <taxon>Magnaporthaceae</taxon>
        <taxon>Gaeumannomyces</taxon>
    </lineage>
</organism>
<dbReference type="eggNOG" id="ENOG502T39P">
    <property type="taxonomic scope" value="Eukaryota"/>
</dbReference>
<dbReference type="HOGENOM" id="CLU_076658_0_0_1"/>
<dbReference type="VEuPathDB" id="FungiDB:GGTG_02294"/>
<protein>
    <submittedName>
        <fullName evidence="3 4">Uncharacterized protein</fullName>
    </submittedName>
</protein>
<gene>
    <name evidence="4" type="primary">20342752</name>
    <name evidence="3" type="ORF">GGTG_02294</name>
</gene>
<reference evidence="3" key="3">
    <citation type="submission" date="2010-09" db="EMBL/GenBank/DDBJ databases">
        <title>Annotation of Gaeumannomyces graminis var. tritici R3-111a-1.</title>
        <authorList>
            <consortium name="The Broad Institute Genome Sequencing Platform"/>
            <person name="Ma L.-J."/>
            <person name="Dead R."/>
            <person name="Young S.K."/>
            <person name="Zeng Q."/>
            <person name="Gargeya S."/>
            <person name="Fitzgerald M."/>
            <person name="Haas B."/>
            <person name="Abouelleil A."/>
            <person name="Alvarado L."/>
            <person name="Arachchi H.M."/>
            <person name="Berlin A."/>
            <person name="Brown A."/>
            <person name="Chapman S.B."/>
            <person name="Chen Z."/>
            <person name="Dunbar C."/>
            <person name="Freedman E."/>
            <person name="Gearin G."/>
            <person name="Gellesch M."/>
            <person name="Goldberg J."/>
            <person name="Griggs A."/>
            <person name="Gujja S."/>
            <person name="Heiman D."/>
            <person name="Howarth C."/>
            <person name="Larson L."/>
            <person name="Lui A."/>
            <person name="MacDonald P.J.P."/>
            <person name="Mehta T."/>
            <person name="Montmayeur A."/>
            <person name="Murphy C."/>
            <person name="Neiman D."/>
            <person name="Pearson M."/>
            <person name="Priest M."/>
            <person name="Roberts A."/>
            <person name="Saif S."/>
            <person name="Shea T."/>
            <person name="Shenoy N."/>
            <person name="Sisk P."/>
            <person name="Stolte C."/>
            <person name="Sykes S."/>
            <person name="Yandava C."/>
            <person name="Wortman J."/>
            <person name="Nusbaum C."/>
            <person name="Birren B."/>
        </authorList>
    </citation>
    <scope>NUCLEOTIDE SEQUENCE</scope>
    <source>
        <strain evidence="3">R3-111a-1</strain>
    </source>
</reference>
<reference evidence="4" key="5">
    <citation type="submission" date="2018-04" db="UniProtKB">
        <authorList>
            <consortium name="EnsemblFungi"/>
        </authorList>
    </citation>
    <scope>IDENTIFICATION</scope>
    <source>
        <strain evidence="4">R3-111a-1</strain>
    </source>
</reference>
<name>J3NLY9_GAET3</name>
<evidence type="ECO:0000256" key="2">
    <source>
        <dbReference type="SAM" id="Phobius"/>
    </source>
</evidence>
<keyword evidence="5" id="KW-1185">Reference proteome</keyword>
<reference evidence="4" key="4">
    <citation type="journal article" date="2015" name="G3 (Bethesda)">
        <title>Genome sequences of three phytopathogenic species of the Magnaporthaceae family of fungi.</title>
        <authorList>
            <person name="Okagaki L.H."/>
            <person name="Nunes C.C."/>
            <person name="Sailsbery J."/>
            <person name="Clay B."/>
            <person name="Brown D."/>
            <person name="John T."/>
            <person name="Oh Y."/>
            <person name="Young N."/>
            <person name="Fitzgerald M."/>
            <person name="Haas B.J."/>
            <person name="Zeng Q."/>
            <person name="Young S."/>
            <person name="Adiconis X."/>
            <person name="Fan L."/>
            <person name="Levin J.Z."/>
            <person name="Mitchell T.K."/>
            <person name="Okubara P.A."/>
            <person name="Farman M.L."/>
            <person name="Kohn L.M."/>
            <person name="Birren B."/>
            <person name="Ma L.-J."/>
            <person name="Dean R.A."/>
        </authorList>
    </citation>
    <scope>NUCLEOTIDE SEQUENCE</scope>
    <source>
        <strain evidence="4">R3-111a-1</strain>
    </source>
</reference>
<feature type="transmembrane region" description="Helical" evidence="2">
    <location>
        <begin position="291"/>
        <end position="313"/>
    </location>
</feature>
<accession>J3NLY9</accession>
<dbReference type="EnsemblFungi" id="EJT82320">
    <property type="protein sequence ID" value="EJT82320"/>
    <property type="gene ID" value="GGTG_02294"/>
</dbReference>